<evidence type="ECO:0000259" key="13">
    <source>
        <dbReference type="PROSITE" id="PS50035"/>
    </source>
</evidence>
<dbReference type="CDD" id="cd09112">
    <property type="entry name" value="PLDc_CLS_2"/>
    <property type="match status" value="1"/>
</dbReference>
<dbReference type="SMART" id="SM00155">
    <property type="entry name" value="PLDc"/>
    <property type="match status" value="2"/>
</dbReference>
<evidence type="ECO:0000256" key="2">
    <source>
        <dbReference type="ARBA" id="ARBA00022475"/>
    </source>
</evidence>
<dbReference type="InterPro" id="IPR025202">
    <property type="entry name" value="PLD-like_dom"/>
</dbReference>
<dbReference type="PANTHER" id="PTHR21248:SF7">
    <property type="entry name" value="MINOR CARDIOLIPIN SYNTHASE CLSB"/>
    <property type="match status" value="1"/>
</dbReference>
<dbReference type="PROSITE" id="PS50035">
    <property type="entry name" value="PLD"/>
    <property type="match status" value="2"/>
</dbReference>
<evidence type="ECO:0000256" key="3">
    <source>
        <dbReference type="ARBA" id="ARBA00022516"/>
    </source>
</evidence>
<keyword evidence="5" id="KW-0812">Transmembrane</keyword>
<keyword evidence="6" id="KW-0677">Repeat</keyword>
<dbReference type="Pfam" id="PF13091">
    <property type="entry name" value="PLDc_2"/>
    <property type="match status" value="2"/>
</dbReference>
<dbReference type="FunFam" id="3.30.870.10:FF:000014">
    <property type="entry name" value="Cardiolipin synthase"/>
    <property type="match status" value="1"/>
</dbReference>
<sequence>MWIVLVIAIVGILAWIDFYLGHKQTILKEEPPVTTKGSLQLLSTGSHFFDALFQDIDDASHSIYIQFYILRDDELGSDLCTRLISKANKGVEVRLLLDYLGSYGVKKKTIQNLKNAGVHFEYSNKPQFPYLLYRINHRNHRKITTIDGKIGYIGGYNVGNEYMGRVTRFGDWRDYHLKLRGPVVNELQRLFMDDWNGSTNDKMTSKQLPAADEEYHKEIMLVPSKGHAAYRFFREKIKRSEKNIFIGSPYFIPGKKMNKELLSALNRGVNVKLLVPMTPDHPFVQEASYRYVKPLLEAGAEIYQFHEGFYHSKVLMFDESICDIGTANFDLRSFFYNDEINCIFTDKTEIQNAKKVIESDLARSEKLTLERLQKTRTAKVRVKEVIGFILSPFL</sequence>
<comment type="subcellular location">
    <subcellularLocation>
        <location evidence="1">Cell membrane</location>
    </subcellularLocation>
</comment>
<keyword evidence="2" id="KW-1003">Cell membrane</keyword>
<dbReference type="GO" id="GO:0005886">
    <property type="term" value="C:plasma membrane"/>
    <property type="evidence" value="ECO:0007669"/>
    <property type="project" value="UniProtKB-SubCell"/>
</dbReference>
<evidence type="ECO:0000256" key="5">
    <source>
        <dbReference type="ARBA" id="ARBA00022692"/>
    </source>
</evidence>
<feature type="domain" description="PLD phosphodiesterase" evidence="13">
    <location>
        <begin position="135"/>
        <end position="162"/>
    </location>
</feature>
<organism evidence="14 15">
    <name type="scientific">Fictibacillus phosphorivorans</name>
    <dbReference type="NCBI Taxonomy" id="1221500"/>
    <lineage>
        <taxon>Bacteria</taxon>
        <taxon>Bacillati</taxon>
        <taxon>Bacillota</taxon>
        <taxon>Bacilli</taxon>
        <taxon>Bacillales</taxon>
        <taxon>Fictibacillaceae</taxon>
        <taxon>Fictibacillus</taxon>
    </lineage>
</organism>
<dbReference type="InterPro" id="IPR022924">
    <property type="entry name" value="Cardiolipin_synthase"/>
</dbReference>
<keyword evidence="3" id="KW-0444">Lipid biosynthesis</keyword>
<evidence type="ECO:0000256" key="1">
    <source>
        <dbReference type="ARBA" id="ARBA00004236"/>
    </source>
</evidence>
<dbReference type="SUPFAM" id="SSF56024">
    <property type="entry name" value="Phospholipase D/nuclease"/>
    <property type="match status" value="2"/>
</dbReference>
<keyword evidence="7" id="KW-1133">Transmembrane helix</keyword>
<evidence type="ECO:0000256" key="11">
    <source>
        <dbReference type="ARBA" id="ARBA00023264"/>
    </source>
</evidence>
<comment type="caution">
    <text evidence="14">The sequence shown here is derived from an EMBL/GenBank/DDBJ whole genome shotgun (WGS) entry which is preliminary data.</text>
</comment>
<dbReference type="GO" id="GO:0008808">
    <property type="term" value="F:cardiolipin synthase activity"/>
    <property type="evidence" value="ECO:0007669"/>
    <property type="project" value="UniProtKB-UniRule"/>
</dbReference>
<dbReference type="NCBIfam" id="TIGR04265">
    <property type="entry name" value="bac_cardiolipin"/>
    <property type="match status" value="1"/>
</dbReference>
<dbReference type="EC" id="2.7.8.-" evidence="12"/>
<protein>
    <recommendedName>
        <fullName evidence="12">Cardiolipin synthase</fullName>
        <ecNumber evidence="12">2.7.8.-</ecNumber>
    </recommendedName>
</protein>
<dbReference type="GO" id="GO:0032049">
    <property type="term" value="P:cardiolipin biosynthetic process"/>
    <property type="evidence" value="ECO:0007669"/>
    <property type="project" value="UniProtKB-UniRule"/>
</dbReference>
<evidence type="ECO:0000313" key="14">
    <source>
        <dbReference type="EMBL" id="KZE63865.1"/>
    </source>
</evidence>
<name>A0A168CQC2_9BACL</name>
<accession>A0A168CQC2</accession>
<keyword evidence="10" id="KW-0594">Phospholipid biosynthesis</keyword>
<dbReference type="Proteomes" id="UP000076567">
    <property type="component" value="Unassembled WGS sequence"/>
</dbReference>
<evidence type="ECO:0000256" key="10">
    <source>
        <dbReference type="ARBA" id="ARBA00023209"/>
    </source>
</evidence>
<dbReference type="CDD" id="cd09110">
    <property type="entry name" value="PLDc_CLS_1"/>
    <property type="match status" value="1"/>
</dbReference>
<evidence type="ECO:0000313" key="15">
    <source>
        <dbReference type="Proteomes" id="UP000076567"/>
    </source>
</evidence>
<dbReference type="Gene3D" id="3.30.870.10">
    <property type="entry name" value="Endonuclease Chain A"/>
    <property type="match status" value="2"/>
</dbReference>
<dbReference type="PANTHER" id="PTHR21248">
    <property type="entry name" value="CARDIOLIPIN SYNTHASE"/>
    <property type="match status" value="1"/>
</dbReference>
<keyword evidence="15" id="KW-1185">Reference proteome</keyword>
<keyword evidence="4" id="KW-0808">Transferase</keyword>
<evidence type="ECO:0000256" key="12">
    <source>
        <dbReference type="NCBIfam" id="TIGR04265"/>
    </source>
</evidence>
<evidence type="ECO:0000256" key="4">
    <source>
        <dbReference type="ARBA" id="ARBA00022679"/>
    </source>
</evidence>
<evidence type="ECO:0000256" key="7">
    <source>
        <dbReference type="ARBA" id="ARBA00022989"/>
    </source>
</evidence>
<dbReference type="EMBL" id="LRFC01000038">
    <property type="protein sequence ID" value="KZE63865.1"/>
    <property type="molecule type" value="Genomic_DNA"/>
</dbReference>
<evidence type="ECO:0000256" key="8">
    <source>
        <dbReference type="ARBA" id="ARBA00023098"/>
    </source>
</evidence>
<feature type="domain" description="PLD phosphodiesterase" evidence="13">
    <location>
        <begin position="306"/>
        <end position="333"/>
    </location>
</feature>
<keyword evidence="9" id="KW-0472">Membrane</keyword>
<dbReference type="RefSeq" id="WP_066244657.1">
    <property type="nucleotide sequence ID" value="NZ_LRFC01000038.1"/>
</dbReference>
<reference evidence="15" key="1">
    <citation type="submission" date="2016-01" db="EMBL/GenBank/DDBJ databases">
        <title>Draft genome of Chromobacterium sp. F49.</title>
        <authorList>
            <person name="Hong K.W."/>
        </authorList>
    </citation>
    <scope>NUCLEOTIDE SEQUENCE [LARGE SCALE GENOMIC DNA]</scope>
    <source>
        <strain evidence="15">P7IIIA</strain>
    </source>
</reference>
<gene>
    <name evidence="14" type="ORF">AWM68_12170</name>
</gene>
<evidence type="ECO:0000256" key="6">
    <source>
        <dbReference type="ARBA" id="ARBA00022737"/>
    </source>
</evidence>
<keyword evidence="8" id="KW-0443">Lipid metabolism</keyword>
<proteinExistence type="predicted"/>
<dbReference type="InterPro" id="IPR001736">
    <property type="entry name" value="PLipase_D/transphosphatidylase"/>
</dbReference>
<evidence type="ECO:0000256" key="9">
    <source>
        <dbReference type="ARBA" id="ARBA00023136"/>
    </source>
</evidence>
<dbReference type="AlphaFoldDB" id="A0A168CQC2"/>
<keyword evidence="11" id="KW-1208">Phospholipid metabolism</keyword>